<dbReference type="PRINTS" id="PR00813">
    <property type="entry name" value="BCTERIALGSPG"/>
</dbReference>
<name>A0A645B914_9ZZZZ</name>
<feature type="domain" description="DUF1559" evidence="3">
    <location>
        <begin position="33"/>
        <end position="90"/>
    </location>
</feature>
<evidence type="ECO:0000256" key="1">
    <source>
        <dbReference type="ARBA" id="ARBA00022481"/>
    </source>
</evidence>
<dbReference type="NCBIfam" id="TIGR02532">
    <property type="entry name" value="IV_pilin_GFxxxE"/>
    <property type="match status" value="1"/>
</dbReference>
<keyword evidence="2" id="KW-0472">Membrane</keyword>
<dbReference type="AlphaFoldDB" id="A0A645B914"/>
<gene>
    <name evidence="4" type="ORF">SDC9_107975</name>
</gene>
<organism evidence="4">
    <name type="scientific">bioreactor metagenome</name>
    <dbReference type="NCBI Taxonomy" id="1076179"/>
    <lineage>
        <taxon>unclassified sequences</taxon>
        <taxon>metagenomes</taxon>
        <taxon>ecological metagenomes</taxon>
    </lineage>
</organism>
<accession>A0A645B914</accession>
<evidence type="ECO:0000313" key="4">
    <source>
        <dbReference type="EMBL" id="MPM61121.1"/>
    </source>
</evidence>
<comment type="caution">
    <text evidence="4">The sequence shown here is derived from an EMBL/GenBank/DDBJ whole genome shotgun (WGS) entry which is preliminary data.</text>
</comment>
<dbReference type="InterPro" id="IPR045584">
    <property type="entry name" value="Pilin-like"/>
</dbReference>
<dbReference type="PANTHER" id="PTHR30093:SF2">
    <property type="entry name" value="TYPE II SECRETION SYSTEM PROTEIN H"/>
    <property type="match status" value="1"/>
</dbReference>
<dbReference type="SUPFAM" id="SSF54523">
    <property type="entry name" value="Pili subunits"/>
    <property type="match status" value="1"/>
</dbReference>
<dbReference type="Gene3D" id="3.30.700.10">
    <property type="entry name" value="Glycoprotein, Type 4 Pilin"/>
    <property type="match status" value="1"/>
</dbReference>
<dbReference type="PANTHER" id="PTHR30093">
    <property type="entry name" value="GENERAL SECRETION PATHWAY PROTEIN G"/>
    <property type="match status" value="1"/>
</dbReference>
<keyword evidence="2" id="KW-1133">Transmembrane helix</keyword>
<dbReference type="InterPro" id="IPR011453">
    <property type="entry name" value="DUF1559"/>
</dbReference>
<dbReference type="Pfam" id="PF07596">
    <property type="entry name" value="SBP_bac_10"/>
    <property type="match status" value="1"/>
</dbReference>
<sequence>MKSGRTVFTLIELLVVIAIIAILAAMLLPALSAARTRARASNCIVNLKQIGLSVAMYAADNGGTIPYYAYKDNALPGSDLVTWVGLLMAYTDIPGKTFTCPESMDGESKPENLDAEQVRARMNLTALAYPSYGMNRYIWDSRFATPGKLDQTNVTSAIFMADGYLWNLKKRGYYYLAEFFPASGSWAALDGRHGGSVNQLFLDGHAEGRDGGAGSDNNLYTSTLNPYVKGFKDAVWVFNK</sequence>
<dbReference type="GO" id="GO:0015628">
    <property type="term" value="P:protein secretion by the type II secretion system"/>
    <property type="evidence" value="ECO:0007669"/>
    <property type="project" value="InterPro"/>
</dbReference>
<dbReference type="EMBL" id="VSSQ01018162">
    <property type="protein sequence ID" value="MPM61121.1"/>
    <property type="molecule type" value="Genomic_DNA"/>
</dbReference>
<keyword evidence="1" id="KW-0488">Methylation</keyword>
<feature type="transmembrane region" description="Helical" evidence="2">
    <location>
        <begin position="6"/>
        <end position="31"/>
    </location>
</feature>
<evidence type="ECO:0000259" key="3">
    <source>
        <dbReference type="Pfam" id="PF07596"/>
    </source>
</evidence>
<dbReference type="GO" id="GO:0015627">
    <property type="term" value="C:type II protein secretion system complex"/>
    <property type="evidence" value="ECO:0007669"/>
    <property type="project" value="InterPro"/>
</dbReference>
<keyword evidence="2" id="KW-0812">Transmembrane</keyword>
<protein>
    <recommendedName>
        <fullName evidence="3">DUF1559 domain-containing protein</fullName>
    </recommendedName>
</protein>
<evidence type="ECO:0000256" key="2">
    <source>
        <dbReference type="SAM" id="Phobius"/>
    </source>
</evidence>
<dbReference type="InterPro" id="IPR012902">
    <property type="entry name" value="N_methyl_site"/>
</dbReference>
<reference evidence="4" key="1">
    <citation type="submission" date="2019-08" db="EMBL/GenBank/DDBJ databases">
        <authorList>
            <person name="Kucharzyk K."/>
            <person name="Murdoch R.W."/>
            <person name="Higgins S."/>
            <person name="Loffler F."/>
        </authorList>
    </citation>
    <scope>NUCLEOTIDE SEQUENCE</scope>
</reference>
<dbReference type="InterPro" id="IPR000983">
    <property type="entry name" value="Bac_GSPG_pilin"/>
</dbReference>
<proteinExistence type="predicted"/>